<comment type="caution">
    <text evidence="1">The sequence shown here is derived from an EMBL/GenBank/DDBJ whole genome shotgun (WGS) entry which is preliminary data.</text>
</comment>
<proteinExistence type="predicted"/>
<organism evidence="1">
    <name type="scientific">Fusarium oxysporum f. sp. cepae</name>
    <dbReference type="NCBI Taxonomy" id="396571"/>
    <lineage>
        <taxon>Eukaryota</taxon>
        <taxon>Fungi</taxon>
        <taxon>Dikarya</taxon>
        <taxon>Ascomycota</taxon>
        <taxon>Pezizomycotina</taxon>
        <taxon>Sordariomycetes</taxon>
        <taxon>Hypocreomycetidae</taxon>
        <taxon>Hypocreales</taxon>
        <taxon>Nectriaceae</taxon>
        <taxon>Fusarium</taxon>
        <taxon>Fusarium oxysporum species complex</taxon>
    </lineage>
</organism>
<protein>
    <submittedName>
        <fullName evidence="1">Uncharacterized protein</fullName>
    </submittedName>
</protein>
<evidence type="ECO:0000313" key="1">
    <source>
        <dbReference type="EMBL" id="RKK24732.1"/>
    </source>
</evidence>
<sequence length="211" mass="23841">MVQIANSQKQVSWSDISMADAAGMQVPKNLCCLIDECLNKLRLHPAVHINRQGVQIWTTKGKNQAEMTAIRTINVEVACVCNEPWIAFILIVMGQNVVAPDYVLLNTRRLFGHQDPESYPTPTRRIARQSYRRSISSANLVDYAITTVIVEIAEMNRMVPPIPYMGYPDSICGDWKSSEKTEAVSRSRSGFDKELIFMLSGTEEIRYKVVE</sequence>
<dbReference type="EMBL" id="MRCU01000002">
    <property type="protein sequence ID" value="RKK24732.1"/>
    <property type="molecule type" value="Genomic_DNA"/>
</dbReference>
<reference evidence="1" key="1">
    <citation type="journal article" date="2018" name="Sci. Rep.">
        <title>Characterisation of pathogen-specific regions and novel effector candidates in Fusarium oxysporum f. sp. cepae.</title>
        <authorList>
            <person name="Armitage A.D."/>
            <person name="Taylor A."/>
            <person name="Sobczyk M.K."/>
            <person name="Baxter L."/>
            <person name="Greenfield B.P."/>
            <person name="Bates H.J."/>
            <person name="Wilson F."/>
            <person name="Jackson A.C."/>
            <person name="Ott S."/>
            <person name="Harrison R.J."/>
            <person name="Clarkson J.P."/>
        </authorList>
    </citation>
    <scope>NUCLEOTIDE SEQUENCE [LARGE SCALE GENOMIC DNA]</scope>
    <source>
        <strain evidence="1">FoC_Fus2</strain>
    </source>
</reference>
<dbReference type="Proteomes" id="UP000270866">
    <property type="component" value="Chromosome 4"/>
</dbReference>
<dbReference type="AlphaFoldDB" id="A0A3L6NZT2"/>
<name>A0A3L6NZT2_FUSOX</name>
<accession>A0A3L6NZT2</accession>
<gene>
    <name evidence="1" type="ORF">BFJ65_g2660</name>
</gene>